<evidence type="ECO:0000313" key="7">
    <source>
        <dbReference type="EMBL" id="TSC65462.1"/>
    </source>
</evidence>
<dbReference type="Gene3D" id="3.40.50.300">
    <property type="entry name" value="P-loop containing nucleotide triphosphate hydrolases"/>
    <property type="match status" value="1"/>
</dbReference>
<proteinExistence type="predicted"/>
<keyword evidence="3" id="KW-0143">Chaperone</keyword>
<sequence>RSKHHQEISIEDIAKTVSTMTGIPLNKLVKTEAAKLTNLEEILQTKIIGQQEAVDVISKSIRRSRAGVTSPKRPLGSFIFLGPTGVGKTETAKVLAREIFEDEDALIRVDMSEFMEKHNVSRLIGAPAGYVGYEEGGRLTEAVRRKPYSVILFDEMEKAHPDVFNILLQILEEGQLTDASGRKINFRNTVIIMTSNIGLHDLNLQAAKIGFEESETKKKDLSKFEAEYNQLKEKVTQALKEQYRPEFINRIDKIVVFKPLGYEEIKKITALQLKELSDHLKNQDITLQTNPQVIKFIADKSFDPSQGARLVRRNIQDLIEDPLAEKLITNKFKQGSTIKIKLQKEKLIFS</sequence>
<dbReference type="PANTHER" id="PTHR11638">
    <property type="entry name" value="ATP-DEPENDENT CLP PROTEASE"/>
    <property type="match status" value="1"/>
</dbReference>
<dbReference type="InterPro" id="IPR001270">
    <property type="entry name" value="ClpA/B"/>
</dbReference>
<keyword evidence="4" id="KW-0175">Coiled coil</keyword>
<gene>
    <name evidence="7" type="ORF">G01um101477_465</name>
</gene>
<comment type="caution">
    <text evidence="7">The sequence shown here is derived from an EMBL/GenBank/DDBJ whole genome shotgun (WGS) entry which is preliminary data.</text>
</comment>
<dbReference type="PRINTS" id="PR00300">
    <property type="entry name" value="CLPPROTEASEA"/>
</dbReference>
<accession>A0A554JAV6</accession>
<dbReference type="GO" id="GO:0005524">
    <property type="term" value="F:ATP binding"/>
    <property type="evidence" value="ECO:0007669"/>
    <property type="project" value="UniProtKB-KW"/>
</dbReference>
<dbReference type="InterPro" id="IPR003593">
    <property type="entry name" value="AAA+_ATPase"/>
</dbReference>
<dbReference type="FunFam" id="3.40.50.300:FF:000025">
    <property type="entry name" value="ATP-dependent Clp protease subunit"/>
    <property type="match status" value="1"/>
</dbReference>
<evidence type="ECO:0000313" key="8">
    <source>
        <dbReference type="Proteomes" id="UP000319613"/>
    </source>
</evidence>
<feature type="coiled-coil region" evidence="4">
    <location>
        <begin position="214"/>
        <end position="241"/>
    </location>
</feature>
<dbReference type="InterPro" id="IPR003959">
    <property type="entry name" value="ATPase_AAA_core"/>
</dbReference>
<dbReference type="SMART" id="SM01086">
    <property type="entry name" value="ClpB_D2-small"/>
    <property type="match status" value="1"/>
</dbReference>
<dbReference type="AlphaFoldDB" id="A0A554JAV6"/>
<dbReference type="InterPro" id="IPR019489">
    <property type="entry name" value="Clp_ATPase_C"/>
</dbReference>
<evidence type="ECO:0000259" key="6">
    <source>
        <dbReference type="SMART" id="SM01086"/>
    </source>
</evidence>
<dbReference type="Pfam" id="PF10431">
    <property type="entry name" value="ClpB_D2-small"/>
    <property type="match status" value="1"/>
</dbReference>
<dbReference type="InterPro" id="IPR050130">
    <property type="entry name" value="ClpA_ClpB"/>
</dbReference>
<dbReference type="EMBL" id="VMFF01000044">
    <property type="protein sequence ID" value="TSC65462.1"/>
    <property type="molecule type" value="Genomic_DNA"/>
</dbReference>
<organism evidence="7 8">
    <name type="scientific">Candidatus Doudnabacteria bacterium Gr01-1014_77</name>
    <dbReference type="NCBI Taxonomy" id="2017133"/>
    <lineage>
        <taxon>Bacteria</taxon>
        <taxon>Candidatus Doudnaibacteriota</taxon>
    </lineage>
</organism>
<feature type="non-terminal residue" evidence="7">
    <location>
        <position position="1"/>
    </location>
</feature>
<evidence type="ECO:0000256" key="2">
    <source>
        <dbReference type="ARBA" id="ARBA00022840"/>
    </source>
</evidence>
<dbReference type="CDD" id="cd19499">
    <property type="entry name" value="RecA-like_ClpB_Hsp104-like"/>
    <property type="match status" value="1"/>
</dbReference>
<evidence type="ECO:0000256" key="4">
    <source>
        <dbReference type="SAM" id="Coils"/>
    </source>
</evidence>
<name>A0A554JAV6_9BACT</name>
<keyword evidence="2" id="KW-0067">ATP-binding</keyword>
<reference evidence="7 8" key="1">
    <citation type="submission" date="2017-07" db="EMBL/GenBank/DDBJ databases">
        <title>Mechanisms for carbon and nitrogen cycling indicate functional differentiation within the Candidate Phyla Radiation.</title>
        <authorList>
            <person name="Danczak R.E."/>
            <person name="Johnston M.D."/>
            <person name="Kenah C."/>
            <person name="Slattery M."/>
            <person name="Wrighton K.C."/>
            <person name="Wilkins M.J."/>
        </authorList>
    </citation>
    <scope>NUCLEOTIDE SEQUENCE [LARGE SCALE GENOMIC DNA]</scope>
    <source>
        <strain evidence="7">Gr01-1014_77</strain>
    </source>
</reference>
<dbReference type="Pfam" id="PF07724">
    <property type="entry name" value="AAA_2"/>
    <property type="match status" value="1"/>
</dbReference>
<dbReference type="PANTHER" id="PTHR11638:SF175">
    <property type="entry name" value="ATP-DEPENDENT CLP PROTEASE, ATP-BINDING SUBUNIT CLPC"/>
    <property type="match status" value="1"/>
</dbReference>
<protein>
    <submittedName>
        <fullName evidence="7">ATPase</fullName>
    </submittedName>
</protein>
<dbReference type="SUPFAM" id="SSF52540">
    <property type="entry name" value="P-loop containing nucleoside triphosphate hydrolases"/>
    <property type="match status" value="1"/>
</dbReference>
<dbReference type="InterPro" id="IPR027417">
    <property type="entry name" value="P-loop_NTPase"/>
</dbReference>
<dbReference type="Proteomes" id="UP000319613">
    <property type="component" value="Unassembled WGS sequence"/>
</dbReference>
<dbReference type="Gene3D" id="1.10.8.60">
    <property type="match status" value="1"/>
</dbReference>
<evidence type="ECO:0000256" key="3">
    <source>
        <dbReference type="ARBA" id="ARBA00023186"/>
    </source>
</evidence>
<evidence type="ECO:0000259" key="5">
    <source>
        <dbReference type="SMART" id="SM00382"/>
    </source>
</evidence>
<feature type="domain" description="Clp ATPase C-terminal" evidence="6">
    <location>
        <begin position="260"/>
        <end position="349"/>
    </location>
</feature>
<evidence type="ECO:0000256" key="1">
    <source>
        <dbReference type="ARBA" id="ARBA00022741"/>
    </source>
</evidence>
<dbReference type="GO" id="GO:0005737">
    <property type="term" value="C:cytoplasm"/>
    <property type="evidence" value="ECO:0007669"/>
    <property type="project" value="TreeGrafter"/>
</dbReference>
<keyword evidence="1" id="KW-0547">Nucleotide-binding</keyword>
<dbReference type="GO" id="GO:0016887">
    <property type="term" value="F:ATP hydrolysis activity"/>
    <property type="evidence" value="ECO:0007669"/>
    <property type="project" value="InterPro"/>
</dbReference>
<feature type="domain" description="AAA+ ATPase" evidence="5">
    <location>
        <begin position="74"/>
        <end position="215"/>
    </location>
</feature>
<dbReference type="GO" id="GO:0034605">
    <property type="term" value="P:cellular response to heat"/>
    <property type="evidence" value="ECO:0007669"/>
    <property type="project" value="TreeGrafter"/>
</dbReference>
<dbReference type="SMART" id="SM00382">
    <property type="entry name" value="AAA"/>
    <property type="match status" value="1"/>
</dbReference>